<accession>A0A8T2QMC2</accession>
<comment type="caution">
    <text evidence="1">The sequence shown here is derived from an EMBL/GenBank/DDBJ whole genome shotgun (WGS) entry which is preliminary data.</text>
</comment>
<evidence type="ECO:0000313" key="1">
    <source>
        <dbReference type="EMBL" id="KAH7284744.1"/>
    </source>
</evidence>
<name>A0A8T2QMC2_CERRI</name>
<dbReference type="Proteomes" id="UP000825935">
    <property type="component" value="Chromosome 34"/>
</dbReference>
<gene>
    <name evidence="1" type="ORF">KP509_34G068600</name>
</gene>
<dbReference type="EMBL" id="CM035439">
    <property type="protein sequence ID" value="KAH7284744.1"/>
    <property type="molecule type" value="Genomic_DNA"/>
</dbReference>
<reference evidence="1" key="1">
    <citation type="submission" date="2021-08" db="EMBL/GenBank/DDBJ databases">
        <title>WGS assembly of Ceratopteris richardii.</title>
        <authorList>
            <person name="Marchant D.B."/>
            <person name="Chen G."/>
            <person name="Jenkins J."/>
            <person name="Shu S."/>
            <person name="Leebens-Mack J."/>
            <person name="Grimwood J."/>
            <person name="Schmutz J."/>
            <person name="Soltis P."/>
            <person name="Soltis D."/>
            <person name="Chen Z.-H."/>
        </authorList>
    </citation>
    <scope>NUCLEOTIDE SEQUENCE</scope>
    <source>
        <strain evidence="1">Whitten #5841</strain>
        <tissue evidence="1">Leaf</tissue>
    </source>
</reference>
<evidence type="ECO:0000313" key="2">
    <source>
        <dbReference type="Proteomes" id="UP000825935"/>
    </source>
</evidence>
<sequence length="92" mass="10306">MCHSQKSPSLILRKNYVHPANLQSVTFGFESICTQSSAFDATCVRFCPMPLSFTQGFADFPHLSGHSTQAYILYIDLHHCTVHSLQTEMPTV</sequence>
<proteinExistence type="predicted"/>
<dbReference type="AlphaFoldDB" id="A0A8T2QMC2"/>
<organism evidence="1 2">
    <name type="scientific">Ceratopteris richardii</name>
    <name type="common">Triangle waterfern</name>
    <dbReference type="NCBI Taxonomy" id="49495"/>
    <lineage>
        <taxon>Eukaryota</taxon>
        <taxon>Viridiplantae</taxon>
        <taxon>Streptophyta</taxon>
        <taxon>Embryophyta</taxon>
        <taxon>Tracheophyta</taxon>
        <taxon>Polypodiopsida</taxon>
        <taxon>Polypodiidae</taxon>
        <taxon>Polypodiales</taxon>
        <taxon>Pteridineae</taxon>
        <taxon>Pteridaceae</taxon>
        <taxon>Parkerioideae</taxon>
        <taxon>Ceratopteris</taxon>
    </lineage>
</organism>
<keyword evidence="2" id="KW-1185">Reference proteome</keyword>
<protein>
    <submittedName>
        <fullName evidence="1">Uncharacterized protein</fullName>
    </submittedName>
</protein>